<proteinExistence type="predicted"/>
<evidence type="ECO:0000313" key="1">
    <source>
        <dbReference type="EMBL" id="KAK7331375.1"/>
    </source>
</evidence>
<keyword evidence="2" id="KW-1185">Reference proteome</keyword>
<sequence length="78" mass="9038">MIEKFKRIGGLTRYSTLDLDSFLLVGRSAPWMYGVIVKKKTQFEQECEEQLSPNLLAKMLLTLFVTAYYNFFFSSSVP</sequence>
<dbReference type="EMBL" id="JAYMYQ010000005">
    <property type="protein sequence ID" value="KAK7331375.1"/>
    <property type="molecule type" value="Genomic_DNA"/>
</dbReference>
<protein>
    <submittedName>
        <fullName evidence="1">Uncharacterized protein</fullName>
    </submittedName>
</protein>
<organism evidence="1 2">
    <name type="scientific">Canavalia gladiata</name>
    <name type="common">Sword bean</name>
    <name type="synonym">Dolichos gladiatus</name>
    <dbReference type="NCBI Taxonomy" id="3824"/>
    <lineage>
        <taxon>Eukaryota</taxon>
        <taxon>Viridiplantae</taxon>
        <taxon>Streptophyta</taxon>
        <taxon>Embryophyta</taxon>
        <taxon>Tracheophyta</taxon>
        <taxon>Spermatophyta</taxon>
        <taxon>Magnoliopsida</taxon>
        <taxon>eudicotyledons</taxon>
        <taxon>Gunneridae</taxon>
        <taxon>Pentapetalae</taxon>
        <taxon>rosids</taxon>
        <taxon>fabids</taxon>
        <taxon>Fabales</taxon>
        <taxon>Fabaceae</taxon>
        <taxon>Papilionoideae</taxon>
        <taxon>50 kb inversion clade</taxon>
        <taxon>NPAAA clade</taxon>
        <taxon>indigoferoid/millettioid clade</taxon>
        <taxon>Phaseoleae</taxon>
        <taxon>Canavalia</taxon>
    </lineage>
</organism>
<dbReference type="Proteomes" id="UP001367508">
    <property type="component" value="Unassembled WGS sequence"/>
</dbReference>
<reference evidence="1 2" key="1">
    <citation type="submission" date="2024-01" db="EMBL/GenBank/DDBJ databases">
        <title>The genomes of 5 underutilized Papilionoideae crops provide insights into root nodulation and disease resistanc.</title>
        <authorList>
            <person name="Jiang F."/>
        </authorList>
    </citation>
    <scope>NUCLEOTIDE SEQUENCE [LARGE SCALE GENOMIC DNA]</scope>
    <source>
        <strain evidence="1">LVBAO_FW01</strain>
        <tissue evidence="1">Leaves</tissue>
    </source>
</reference>
<accession>A0AAN9L8F0</accession>
<name>A0AAN9L8F0_CANGL</name>
<evidence type="ECO:0000313" key="2">
    <source>
        <dbReference type="Proteomes" id="UP001367508"/>
    </source>
</evidence>
<dbReference type="AlphaFoldDB" id="A0AAN9L8F0"/>
<comment type="caution">
    <text evidence="1">The sequence shown here is derived from an EMBL/GenBank/DDBJ whole genome shotgun (WGS) entry which is preliminary data.</text>
</comment>
<gene>
    <name evidence="1" type="ORF">VNO77_25598</name>
</gene>